<organism evidence="3 4">
    <name type="scientific">Thalassotalea algicola</name>
    <dbReference type="NCBI Taxonomy" id="2716224"/>
    <lineage>
        <taxon>Bacteria</taxon>
        <taxon>Pseudomonadati</taxon>
        <taxon>Pseudomonadota</taxon>
        <taxon>Gammaproteobacteria</taxon>
        <taxon>Alteromonadales</taxon>
        <taxon>Colwelliaceae</taxon>
        <taxon>Thalassotalea</taxon>
    </lineage>
</organism>
<proteinExistence type="predicted"/>
<dbReference type="Gene3D" id="3.40.630.30">
    <property type="match status" value="1"/>
</dbReference>
<evidence type="ECO:0000313" key="3">
    <source>
        <dbReference type="EMBL" id="NMP30046.1"/>
    </source>
</evidence>
<dbReference type="InterPro" id="IPR000182">
    <property type="entry name" value="GNAT_dom"/>
</dbReference>
<dbReference type="PROSITE" id="PS51186">
    <property type="entry name" value="GNAT"/>
    <property type="match status" value="1"/>
</dbReference>
<keyword evidence="1" id="KW-1133">Transmembrane helix</keyword>
<dbReference type="EMBL" id="JABBXH010000001">
    <property type="protein sequence ID" value="NMP30046.1"/>
    <property type="molecule type" value="Genomic_DNA"/>
</dbReference>
<name>A0A7Y0LAF2_9GAMM</name>
<gene>
    <name evidence="3" type="ORF">HII17_00605</name>
</gene>
<keyword evidence="3" id="KW-0808">Transferase</keyword>
<dbReference type="Pfam" id="PF13673">
    <property type="entry name" value="Acetyltransf_10"/>
    <property type="match status" value="1"/>
</dbReference>
<dbReference type="AlphaFoldDB" id="A0A7Y0LAF2"/>
<evidence type="ECO:0000313" key="4">
    <source>
        <dbReference type="Proteomes" id="UP000568664"/>
    </source>
</evidence>
<sequence length="144" mass="16680">MEHQNNVLSNIKINAISWEQTMPIRHRVLWPDKPPEFCHIDGDAEAMHFGAFVNEILVCVASIYVDKNKARLRKFATDTSYQGQGVGSIMLNHIVQYLKKIQTEFFWCDARESALGIYQKLGMKKCSERFYKADVAYFKMELAL</sequence>
<reference evidence="3 4" key="1">
    <citation type="submission" date="2020-04" db="EMBL/GenBank/DDBJ databases">
        <title>Thalassotalea sp. M1531, isolated from the surface of marine red alga.</title>
        <authorList>
            <person name="Pang L."/>
            <person name="Lu D.-C."/>
        </authorList>
    </citation>
    <scope>NUCLEOTIDE SEQUENCE [LARGE SCALE GENOMIC DNA]</scope>
    <source>
        <strain evidence="3 4">M1531</strain>
    </source>
</reference>
<feature type="transmembrane region" description="Helical" evidence="1">
    <location>
        <begin position="46"/>
        <end position="65"/>
    </location>
</feature>
<protein>
    <submittedName>
        <fullName evidence="3">GNAT family N-acetyltransferase</fullName>
    </submittedName>
</protein>
<evidence type="ECO:0000259" key="2">
    <source>
        <dbReference type="PROSITE" id="PS51186"/>
    </source>
</evidence>
<dbReference type="Proteomes" id="UP000568664">
    <property type="component" value="Unassembled WGS sequence"/>
</dbReference>
<keyword evidence="1" id="KW-0812">Transmembrane</keyword>
<keyword evidence="4" id="KW-1185">Reference proteome</keyword>
<evidence type="ECO:0000256" key="1">
    <source>
        <dbReference type="SAM" id="Phobius"/>
    </source>
</evidence>
<dbReference type="CDD" id="cd04301">
    <property type="entry name" value="NAT_SF"/>
    <property type="match status" value="1"/>
</dbReference>
<feature type="domain" description="N-acetyltransferase" evidence="2">
    <location>
        <begin position="9"/>
        <end position="144"/>
    </location>
</feature>
<accession>A0A7Y0LAF2</accession>
<dbReference type="SUPFAM" id="SSF55729">
    <property type="entry name" value="Acyl-CoA N-acyltransferases (Nat)"/>
    <property type="match status" value="1"/>
</dbReference>
<keyword evidence="1" id="KW-0472">Membrane</keyword>
<dbReference type="GO" id="GO:0016747">
    <property type="term" value="F:acyltransferase activity, transferring groups other than amino-acyl groups"/>
    <property type="evidence" value="ECO:0007669"/>
    <property type="project" value="InterPro"/>
</dbReference>
<comment type="caution">
    <text evidence="3">The sequence shown here is derived from an EMBL/GenBank/DDBJ whole genome shotgun (WGS) entry which is preliminary data.</text>
</comment>
<dbReference type="InterPro" id="IPR016181">
    <property type="entry name" value="Acyl_CoA_acyltransferase"/>
</dbReference>